<reference evidence="2 3" key="1">
    <citation type="submission" date="2016-11" db="EMBL/GenBank/DDBJ databases">
        <authorList>
            <person name="Jaros S."/>
            <person name="Januszkiewicz K."/>
            <person name="Wedrychowicz H."/>
        </authorList>
    </citation>
    <scope>NUCLEOTIDE SEQUENCE [LARGE SCALE GENOMIC DNA]</scope>
    <source>
        <strain evidence="2 3">OK807</strain>
    </source>
</reference>
<name>A0A1K2EE56_STRAR</name>
<dbReference type="Pfam" id="PF07398">
    <property type="entry name" value="MDMPI_C"/>
    <property type="match status" value="1"/>
</dbReference>
<sequence length="141" mass="15269">MSWFIAHCRRFGASFIRDSAYDGQITTGAPQPLPEEAALDGVDEFLSTCCAGPYTWPYEPAVVGYHATEGQSWRLSLSADGVRATHFPEPGTEPGTAVDASLRGTAGELVLALYSRVPVDSLKLDGDRRILDLLLERDPDA</sequence>
<dbReference type="Proteomes" id="UP000181909">
    <property type="component" value="Unassembled WGS sequence"/>
</dbReference>
<feature type="domain" description="MDMPI C-terminal" evidence="1">
    <location>
        <begin position="37"/>
        <end position="131"/>
    </location>
</feature>
<dbReference type="InterPro" id="IPR010872">
    <property type="entry name" value="MDMPI_C-term_domain"/>
</dbReference>
<dbReference type="PANTHER" id="PTHR40758">
    <property type="entry name" value="CONSERVED PROTEIN"/>
    <property type="match status" value="1"/>
</dbReference>
<gene>
    <name evidence="2" type="ORF">SAMN02787144_101913</name>
</gene>
<dbReference type="GO" id="GO:0005886">
    <property type="term" value="C:plasma membrane"/>
    <property type="evidence" value="ECO:0007669"/>
    <property type="project" value="TreeGrafter"/>
</dbReference>
<accession>A0A1K2EE56</accession>
<dbReference type="AlphaFoldDB" id="A0A1K2EE56"/>
<protein>
    <submittedName>
        <fullName evidence="2">MDMPI C-terminal domain-containing protein</fullName>
    </submittedName>
</protein>
<dbReference type="RefSeq" id="WP_072487774.1">
    <property type="nucleotide sequence ID" value="NZ_CP108276.1"/>
</dbReference>
<evidence type="ECO:0000313" key="2">
    <source>
        <dbReference type="EMBL" id="SFY33975.1"/>
    </source>
</evidence>
<dbReference type="PANTHER" id="PTHR40758:SF1">
    <property type="entry name" value="CONSERVED PROTEIN"/>
    <property type="match status" value="1"/>
</dbReference>
<evidence type="ECO:0000259" key="1">
    <source>
        <dbReference type="Pfam" id="PF07398"/>
    </source>
</evidence>
<evidence type="ECO:0000313" key="3">
    <source>
        <dbReference type="Proteomes" id="UP000181909"/>
    </source>
</evidence>
<dbReference type="STRING" id="1893.SAMN02787144_101913"/>
<organism evidence="2 3">
    <name type="scientific">Streptomyces atratus</name>
    <dbReference type="NCBI Taxonomy" id="1893"/>
    <lineage>
        <taxon>Bacteria</taxon>
        <taxon>Bacillati</taxon>
        <taxon>Actinomycetota</taxon>
        <taxon>Actinomycetes</taxon>
        <taxon>Kitasatosporales</taxon>
        <taxon>Streptomycetaceae</taxon>
        <taxon>Streptomyces</taxon>
    </lineage>
</organism>
<dbReference type="EMBL" id="FPJO01000019">
    <property type="protein sequence ID" value="SFY33975.1"/>
    <property type="molecule type" value="Genomic_DNA"/>
</dbReference>
<dbReference type="OrthoDB" id="3671213at2"/>
<proteinExistence type="predicted"/>